<dbReference type="InterPro" id="IPR050790">
    <property type="entry name" value="ExbB/TolQ_transport"/>
</dbReference>
<evidence type="ECO:0000313" key="11">
    <source>
        <dbReference type="EMBL" id="CAE09655.1"/>
    </source>
</evidence>
<evidence type="ECO:0000256" key="4">
    <source>
        <dbReference type="ARBA" id="ARBA00022692"/>
    </source>
</evidence>
<keyword evidence="4 9" id="KW-0812">Transmembrane</keyword>
<evidence type="ECO:0000256" key="8">
    <source>
        <dbReference type="RuleBase" id="RU004057"/>
    </source>
</evidence>
<keyword evidence="6 9" id="KW-1133">Transmembrane helix</keyword>
<dbReference type="Pfam" id="PF01618">
    <property type="entry name" value="MotA_ExbB"/>
    <property type="match status" value="1"/>
</dbReference>
<dbReference type="GO" id="GO:0005886">
    <property type="term" value="C:plasma membrane"/>
    <property type="evidence" value="ECO:0007669"/>
    <property type="project" value="UniProtKB-SubCell"/>
</dbReference>
<evidence type="ECO:0000256" key="1">
    <source>
        <dbReference type="ARBA" id="ARBA00004429"/>
    </source>
</evidence>
<evidence type="ECO:0000256" key="5">
    <source>
        <dbReference type="ARBA" id="ARBA00022927"/>
    </source>
</evidence>
<dbReference type="GO" id="GO:0017038">
    <property type="term" value="P:protein import"/>
    <property type="evidence" value="ECO:0007669"/>
    <property type="project" value="TreeGrafter"/>
</dbReference>
<evidence type="ECO:0000313" key="12">
    <source>
        <dbReference type="Proteomes" id="UP000000422"/>
    </source>
</evidence>
<dbReference type="PIRSF" id="PIRSF037713">
    <property type="entry name" value="Biopolymer_transpt_exbB-like"/>
    <property type="match status" value="1"/>
</dbReference>
<protein>
    <submittedName>
        <fullName evidence="11">EXBB\TOLQ FAMILY TRANSPORT PROTEIN</fullName>
    </submittedName>
</protein>
<dbReference type="RefSeq" id="WP_011138455.1">
    <property type="nucleotide sequence ID" value="NC_005090.1"/>
</dbReference>
<dbReference type="eggNOG" id="COG0811">
    <property type="taxonomic scope" value="Bacteria"/>
</dbReference>
<evidence type="ECO:0000259" key="10">
    <source>
        <dbReference type="Pfam" id="PF01618"/>
    </source>
</evidence>
<evidence type="ECO:0000256" key="9">
    <source>
        <dbReference type="SAM" id="Phobius"/>
    </source>
</evidence>
<dbReference type="InterPro" id="IPR017269">
    <property type="entry name" value="Biopolymer_transpt_ExbB-like_1"/>
</dbReference>
<name>Q7MA18_WOLSU</name>
<sequence>MKSLDSLFNYLADSGVVTHLVLGWLSIYFITTVWVFIYRYLTLSNYITREKNSLEILFMGQSNLPRISMLSSCIKKKGKVSREILEVCKHKALREATIGLTILSIIASTAPFIGLFGTVVEILEAFSKLGGGARASLDVIAPVISKALVATAAGILTAIPAYSFHLFLKRKAFELSSYLQMQMELLLSDSSLEE</sequence>
<proteinExistence type="inferred from homology"/>
<accession>Q7MA18</accession>
<dbReference type="STRING" id="273121.WS0518"/>
<dbReference type="PANTHER" id="PTHR30625">
    <property type="entry name" value="PROTEIN TOLQ"/>
    <property type="match status" value="1"/>
</dbReference>
<organism evidence="12">
    <name type="scientific">Wolinella succinogenes (strain ATCC 29543 / DSM 1740 / CCUG 13145 / JCM 31913 / LMG 7466 / NCTC 11488 / FDC 602W)</name>
    <name type="common">Vibrio succinogenes</name>
    <dbReference type="NCBI Taxonomy" id="273121"/>
    <lineage>
        <taxon>Bacteria</taxon>
        <taxon>Pseudomonadati</taxon>
        <taxon>Campylobacterota</taxon>
        <taxon>Epsilonproteobacteria</taxon>
        <taxon>Campylobacterales</taxon>
        <taxon>Helicobacteraceae</taxon>
        <taxon>Wolinella</taxon>
    </lineage>
</organism>
<dbReference type="PANTHER" id="PTHR30625:SF15">
    <property type="entry name" value="BIOPOLYMER TRANSPORT PROTEIN EXBB"/>
    <property type="match status" value="1"/>
</dbReference>
<feature type="domain" description="MotA/TolQ/ExbB proton channel" evidence="10">
    <location>
        <begin position="77"/>
        <end position="180"/>
    </location>
</feature>
<gene>
    <name evidence="11" type="primary">EXBB3</name>
    <name evidence="11" type="ordered locus">WS0518</name>
</gene>
<keyword evidence="3" id="KW-1003">Cell membrane</keyword>
<dbReference type="InterPro" id="IPR002898">
    <property type="entry name" value="MotA_ExbB_proton_chnl"/>
</dbReference>
<keyword evidence="5 8" id="KW-0653">Protein transport</keyword>
<dbReference type="KEGG" id="wsu:WS0518"/>
<dbReference type="Proteomes" id="UP000000422">
    <property type="component" value="Chromosome"/>
</dbReference>
<evidence type="ECO:0000256" key="3">
    <source>
        <dbReference type="ARBA" id="ARBA00022475"/>
    </source>
</evidence>
<feature type="transmembrane region" description="Helical" evidence="9">
    <location>
        <begin position="143"/>
        <end position="168"/>
    </location>
</feature>
<keyword evidence="7 9" id="KW-0472">Membrane</keyword>
<dbReference type="HOGENOM" id="CLU_053325_2_4_7"/>
<evidence type="ECO:0000256" key="2">
    <source>
        <dbReference type="ARBA" id="ARBA00022448"/>
    </source>
</evidence>
<keyword evidence="12" id="KW-1185">Reference proteome</keyword>
<evidence type="ECO:0000256" key="7">
    <source>
        <dbReference type="ARBA" id="ARBA00023136"/>
    </source>
</evidence>
<reference evidence="11 12" key="1">
    <citation type="journal article" date="2003" name="Proc. Natl. Acad. Sci. U.S.A.">
        <title>Complete genome sequence and analysis of Wolinella succinogenes.</title>
        <authorList>
            <person name="Baar C."/>
            <person name="Eppinger M."/>
            <person name="Raddatz G."/>
            <person name="Simon JM."/>
            <person name="Lanz C."/>
            <person name="Klimmek O."/>
            <person name="Nandakumar R."/>
            <person name="Gross R."/>
            <person name="Rosinus A."/>
            <person name="Keller H."/>
            <person name="Jagtap P."/>
            <person name="Linke B."/>
            <person name="Meyer F."/>
            <person name="Lederer H."/>
            <person name="Schuster S.C."/>
        </authorList>
    </citation>
    <scope>NUCLEOTIDE SEQUENCE [LARGE SCALE GENOMIC DNA]</scope>
    <source>
        <strain evidence="12">ATCC 29543 / DSM 1740 / CCUG 13145 / JCM 31913 / LMG 7466 / NCTC 11488 / FDC 602W</strain>
    </source>
</reference>
<dbReference type="AlphaFoldDB" id="Q7MA18"/>
<keyword evidence="2 8" id="KW-0813">Transport</keyword>
<dbReference type="EMBL" id="BX571658">
    <property type="protein sequence ID" value="CAE09655.1"/>
    <property type="molecule type" value="Genomic_DNA"/>
</dbReference>
<comment type="similarity">
    <text evidence="8">Belongs to the exbB/tolQ family.</text>
</comment>
<feature type="transmembrane region" description="Helical" evidence="9">
    <location>
        <begin position="98"/>
        <end position="123"/>
    </location>
</feature>
<feature type="transmembrane region" description="Helical" evidence="9">
    <location>
        <begin position="20"/>
        <end position="41"/>
    </location>
</feature>
<evidence type="ECO:0000256" key="6">
    <source>
        <dbReference type="ARBA" id="ARBA00022989"/>
    </source>
</evidence>
<comment type="subcellular location">
    <subcellularLocation>
        <location evidence="1">Cell inner membrane</location>
        <topology evidence="1">Multi-pass membrane protein</topology>
    </subcellularLocation>
    <subcellularLocation>
        <location evidence="8">Membrane</location>
        <topology evidence="8">Multi-pass membrane protein</topology>
    </subcellularLocation>
</comment>